<keyword evidence="3" id="KW-1185">Reference proteome</keyword>
<evidence type="ECO:0000256" key="1">
    <source>
        <dbReference type="SAM" id="Phobius"/>
    </source>
</evidence>
<evidence type="ECO:0000313" key="3">
    <source>
        <dbReference type="Proteomes" id="UP000305848"/>
    </source>
</evidence>
<dbReference type="Proteomes" id="UP000305848">
    <property type="component" value="Unassembled WGS sequence"/>
</dbReference>
<feature type="transmembrane region" description="Helical" evidence="1">
    <location>
        <begin position="47"/>
        <end position="67"/>
    </location>
</feature>
<dbReference type="RefSeq" id="WP_137262996.1">
    <property type="nucleotide sequence ID" value="NZ_SZQL01000014.1"/>
</dbReference>
<evidence type="ECO:0000313" key="2">
    <source>
        <dbReference type="EMBL" id="TKK66723.1"/>
    </source>
</evidence>
<gene>
    <name evidence="2" type="ORF">FC093_16955</name>
</gene>
<feature type="transmembrane region" description="Helical" evidence="1">
    <location>
        <begin position="6"/>
        <end position="26"/>
    </location>
</feature>
<dbReference type="EMBL" id="SZQL01000014">
    <property type="protein sequence ID" value="TKK66723.1"/>
    <property type="molecule type" value="Genomic_DNA"/>
</dbReference>
<accession>A0A4V5UVZ0</accession>
<name>A0A4V5UVZ0_9BACT</name>
<feature type="transmembrane region" description="Helical" evidence="1">
    <location>
        <begin position="105"/>
        <end position="124"/>
    </location>
</feature>
<comment type="caution">
    <text evidence="2">The sequence shown here is derived from an EMBL/GenBank/DDBJ whole genome shotgun (WGS) entry which is preliminary data.</text>
</comment>
<keyword evidence="1" id="KW-0812">Transmembrane</keyword>
<evidence type="ECO:0008006" key="4">
    <source>
        <dbReference type="Google" id="ProtNLM"/>
    </source>
</evidence>
<dbReference type="AlphaFoldDB" id="A0A4V5UVZ0"/>
<organism evidence="2 3">
    <name type="scientific">Ilyomonas limi</name>
    <dbReference type="NCBI Taxonomy" id="2575867"/>
    <lineage>
        <taxon>Bacteria</taxon>
        <taxon>Pseudomonadati</taxon>
        <taxon>Bacteroidota</taxon>
        <taxon>Chitinophagia</taxon>
        <taxon>Chitinophagales</taxon>
        <taxon>Chitinophagaceae</taxon>
        <taxon>Ilyomonas</taxon>
    </lineage>
</organism>
<keyword evidence="1" id="KW-1133">Transmembrane helix</keyword>
<protein>
    <recommendedName>
        <fullName evidence="4">DUF4293 family protein</fullName>
    </recommendedName>
</protein>
<keyword evidence="1" id="KW-0472">Membrane</keyword>
<reference evidence="2 3" key="1">
    <citation type="submission" date="2019-05" db="EMBL/GenBank/DDBJ databases">
        <title>Panacibacter sp. strain 17mud1-8 Genome sequencing and assembly.</title>
        <authorList>
            <person name="Chhetri G."/>
        </authorList>
    </citation>
    <scope>NUCLEOTIDE SEQUENCE [LARGE SCALE GENOMIC DNA]</scope>
    <source>
        <strain evidence="2 3">17mud1-8</strain>
    </source>
</reference>
<proteinExistence type="predicted"/>
<sequence length="130" mass="14364">MKYSQLIGLLACIGQVLICFMPWSLVAEPNILITGMNSAVQDYGKPGLINIVLSGVMSLFFIIPKIWAKRTNVIIAAINVAWSMRNYLLMSVCHGGECPQKKAGIYLLMAVSIFILIMTFMPPIKVEKGK</sequence>
<dbReference type="OrthoDB" id="678688at2"/>